<name>A0A974AB26_9BRAD</name>
<protein>
    <submittedName>
        <fullName evidence="1">Type II toxin-antitoxin system RelE/ParE family toxin</fullName>
    </submittedName>
</protein>
<proteinExistence type="predicted"/>
<dbReference type="InterPro" id="IPR035093">
    <property type="entry name" value="RelE/ParE_toxin_dom_sf"/>
</dbReference>
<gene>
    <name evidence="1" type="ORF">HU230_05350</name>
</gene>
<dbReference type="InterPro" id="IPR007711">
    <property type="entry name" value="HigB-1"/>
</dbReference>
<sequence>MILSFRDEWLCAFFTEDAKSRNIPSDLEDRLFRKLQMLDDATTDQDLRVPPSNHFEKLRGNLAGLHSIRVNKQWRLVFRWSGARGEAQGVYLDDHSYR</sequence>
<dbReference type="RefSeq" id="WP_176529222.1">
    <property type="nucleotide sequence ID" value="NZ_CP088022.1"/>
</dbReference>
<evidence type="ECO:0000313" key="1">
    <source>
        <dbReference type="EMBL" id="NVL05144.1"/>
    </source>
</evidence>
<dbReference type="PANTHER" id="PTHR40266:SF2">
    <property type="entry name" value="TOXIN HIGB-1"/>
    <property type="match status" value="1"/>
</dbReference>
<accession>A0A974AB26</accession>
<dbReference type="Gene3D" id="3.30.2310.20">
    <property type="entry name" value="RelE-like"/>
    <property type="match status" value="1"/>
</dbReference>
<dbReference type="EMBL" id="JABWSX010000001">
    <property type="protein sequence ID" value="NVL05144.1"/>
    <property type="molecule type" value="Genomic_DNA"/>
</dbReference>
<reference evidence="1" key="1">
    <citation type="submission" date="2020-06" db="EMBL/GenBank/DDBJ databases">
        <title>Whole Genome Sequence of Bradyrhizobium sp. Strain 66S1MB.</title>
        <authorList>
            <person name="Bromfield E."/>
            <person name="Cloutier S."/>
        </authorList>
    </citation>
    <scope>NUCLEOTIDE SEQUENCE</scope>
    <source>
        <strain evidence="1">66S1MB</strain>
    </source>
</reference>
<dbReference type="PANTHER" id="PTHR40266">
    <property type="entry name" value="TOXIN HIGB-1"/>
    <property type="match status" value="1"/>
</dbReference>
<organism evidence="1">
    <name type="scientific">Bradyrhizobium quebecense</name>
    <dbReference type="NCBI Taxonomy" id="2748629"/>
    <lineage>
        <taxon>Bacteria</taxon>
        <taxon>Pseudomonadati</taxon>
        <taxon>Pseudomonadota</taxon>
        <taxon>Alphaproteobacteria</taxon>
        <taxon>Hyphomicrobiales</taxon>
        <taxon>Nitrobacteraceae</taxon>
        <taxon>Bradyrhizobium</taxon>
    </lineage>
</organism>
<comment type="caution">
    <text evidence="1">The sequence shown here is derived from an EMBL/GenBank/DDBJ whole genome shotgun (WGS) entry which is preliminary data.</text>
</comment>
<dbReference type="Pfam" id="PF05015">
    <property type="entry name" value="HigB-like_toxin"/>
    <property type="match status" value="1"/>
</dbReference>
<dbReference type="AlphaFoldDB" id="A0A974AB26"/>
<dbReference type="SUPFAM" id="SSF143011">
    <property type="entry name" value="RelE-like"/>
    <property type="match status" value="1"/>
</dbReference>